<dbReference type="GO" id="GO:0004497">
    <property type="term" value="F:monooxygenase activity"/>
    <property type="evidence" value="ECO:0007669"/>
    <property type="project" value="UniProtKB-KW"/>
</dbReference>
<keyword evidence="4 5" id="KW-0408">Iron</keyword>
<comment type="caution">
    <text evidence="7">The sequence shown here is derived from an EMBL/GenBank/DDBJ whole genome shotgun (WGS) entry which is preliminary data.</text>
</comment>
<evidence type="ECO:0000256" key="4">
    <source>
        <dbReference type="ARBA" id="ARBA00023004"/>
    </source>
</evidence>
<dbReference type="Proteomes" id="UP000186594">
    <property type="component" value="Unassembled WGS sequence"/>
</dbReference>
<keyword evidence="5 6" id="KW-0349">Heme</keyword>
<dbReference type="GO" id="GO:0020037">
    <property type="term" value="F:heme binding"/>
    <property type="evidence" value="ECO:0007669"/>
    <property type="project" value="InterPro"/>
</dbReference>
<dbReference type="PANTHER" id="PTHR24305:SF166">
    <property type="entry name" value="CYTOCHROME P450 12A4, MITOCHONDRIAL-RELATED"/>
    <property type="match status" value="1"/>
</dbReference>
<dbReference type="Pfam" id="PF00067">
    <property type="entry name" value="p450"/>
    <property type="match status" value="1"/>
</dbReference>
<dbReference type="GO" id="GO:0016705">
    <property type="term" value="F:oxidoreductase activity, acting on paired donors, with incorporation or reduction of molecular oxygen"/>
    <property type="evidence" value="ECO:0007669"/>
    <property type="project" value="InterPro"/>
</dbReference>
<dbReference type="InterPro" id="IPR001128">
    <property type="entry name" value="Cyt_P450"/>
</dbReference>
<sequence>MHFLVFTIMPLIYVFYQLYLHPLAAFPGPFWAKVNPLWPVILLFKGQRHKSLRRLHSQYGDHVRVGINTLSISHLDADQATHGHDTKFVKDKAYDYMNDYPNIRSFGSERDTATYLRMKRAIAPSLSQKAVDGIESQIVERTKLFCSTITKRCPEGKTPLDIAELLGYLMFDFIGIFCFGKPYGMLETGVRQTLPDLIDNSIVMFSYGFLMPWIAPVKRFVTPKSLARDRQAIIEDYKSRVNEHISRGSKNKDLFESIHQYVKGLSDDPKIVENYLVANLEVFVIAGSKTLATMLTAAIFYMARYPNVSHKLRHELEKLLPDQITGHKLAELPYLNAVIKETLRLIPPVLLLSSRSAVEDVEVGGRIIPKTTSVIVPYYTLYRDNRYFTQPDVFIPERWLDSRFHLDQSLGKTVHLPFSAGIHSCIGQIVAQLEMRLVLAYWVLGFDATLVEPDAPFQFEEHFLACKIHCLLKAYPREKSGHLRGNRTCQRD</sequence>
<organism evidence="7 8">
    <name type="scientific">Neolecta irregularis (strain DAH-3)</name>
    <dbReference type="NCBI Taxonomy" id="1198029"/>
    <lineage>
        <taxon>Eukaryota</taxon>
        <taxon>Fungi</taxon>
        <taxon>Dikarya</taxon>
        <taxon>Ascomycota</taxon>
        <taxon>Taphrinomycotina</taxon>
        <taxon>Neolectales</taxon>
        <taxon>Neolectaceae</taxon>
        <taxon>Neolecta</taxon>
    </lineage>
</organism>
<dbReference type="OMA" id="QILINAW"/>
<keyword evidence="8" id="KW-1185">Reference proteome</keyword>
<evidence type="ECO:0000256" key="5">
    <source>
        <dbReference type="PIRSR" id="PIRSR602401-1"/>
    </source>
</evidence>
<dbReference type="STRING" id="1198029.A0A1U7LIP3"/>
<accession>A0A1U7LIP3</accession>
<evidence type="ECO:0000313" key="8">
    <source>
        <dbReference type="Proteomes" id="UP000186594"/>
    </source>
</evidence>
<evidence type="ECO:0000256" key="3">
    <source>
        <dbReference type="ARBA" id="ARBA00022723"/>
    </source>
</evidence>
<dbReference type="GO" id="GO:0005506">
    <property type="term" value="F:iron ion binding"/>
    <property type="evidence" value="ECO:0007669"/>
    <property type="project" value="InterPro"/>
</dbReference>
<reference evidence="7 8" key="1">
    <citation type="submission" date="2016-04" db="EMBL/GenBank/DDBJ databases">
        <title>Evolutionary innovation and constraint leading to complex multicellularity in the Ascomycota.</title>
        <authorList>
            <person name="Cisse O."/>
            <person name="Nguyen A."/>
            <person name="Hewitt D.A."/>
            <person name="Jedd G."/>
            <person name="Stajich J.E."/>
        </authorList>
    </citation>
    <scope>NUCLEOTIDE SEQUENCE [LARGE SCALE GENOMIC DNA]</scope>
    <source>
        <strain evidence="7 8">DAH-3</strain>
    </source>
</reference>
<dbReference type="InterPro" id="IPR017972">
    <property type="entry name" value="Cyt_P450_CS"/>
</dbReference>
<comment type="cofactor">
    <cofactor evidence="1 5">
        <name>heme</name>
        <dbReference type="ChEBI" id="CHEBI:30413"/>
    </cofactor>
</comment>
<dbReference type="SUPFAM" id="SSF48264">
    <property type="entry name" value="Cytochrome P450"/>
    <property type="match status" value="1"/>
</dbReference>
<comment type="similarity">
    <text evidence="2 6">Belongs to the cytochrome P450 family.</text>
</comment>
<dbReference type="AlphaFoldDB" id="A0A1U7LIP3"/>
<keyword evidence="3 5" id="KW-0479">Metal-binding</keyword>
<dbReference type="PANTHER" id="PTHR24305">
    <property type="entry name" value="CYTOCHROME P450"/>
    <property type="match status" value="1"/>
</dbReference>
<dbReference type="EMBL" id="LXFE01003083">
    <property type="protein sequence ID" value="OLL22536.1"/>
    <property type="molecule type" value="Genomic_DNA"/>
</dbReference>
<keyword evidence="6" id="KW-0503">Monooxygenase</keyword>
<evidence type="ECO:0000313" key="7">
    <source>
        <dbReference type="EMBL" id="OLL22536.1"/>
    </source>
</evidence>
<proteinExistence type="inferred from homology"/>
<dbReference type="Gene3D" id="1.10.630.10">
    <property type="entry name" value="Cytochrome P450"/>
    <property type="match status" value="1"/>
</dbReference>
<evidence type="ECO:0000256" key="6">
    <source>
        <dbReference type="RuleBase" id="RU000461"/>
    </source>
</evidence>
<evidence type="ECO:0000256" key="2">
    <source>
        <dbReference type="ARBA" id="ARBA00010617"/>
    </source>
</evidence>
<dbReference type="PRINTS" id="PR00463">
    <property type="entry name" value="EP450I"/>
</dbReference>
<dbReference type="InterPro" id="IPR050121">
    <property type="entry name" value="Cytochrome_P450_monoxygenase"/>
</dbReference>
<dbReference type="OrthoDB" id="1470350at2759"/>
<dbReference type="PROSITE" id="PS00086">
    <property type="entry name" value="CYTOCHROME_P450"/>
    <property type="match status" value="1"/>
</dbReference>
<dbReference type="InterPro" id="IPR036396">
    <property type="entry name" value="Cyt_P450_sf"/>
</dbReference>
<protein>
    <submittedName>
        <fullName evidence="7">Tryprostatin B 6-hydroxylase</fullName>
    </submittedName>
</protein>
<feature type="binding site" description="axial binding residue" evidence="5">
    <location>
        <position position="425"/>
    </location>
    <ligand>
        <name>heme</name>
        <dbReference type="ChEBI" id="CHEBI:30413"/>
    </ligand>
    <ligandPart>
        <name>Fe</name>
        <dbReference type="ChEBI" id="CHEBI:18248"/>
    </ligandPart>
</feature>
<gene>
    <name evidence="7" type="ORF">NEOLI_002596</name>
</gene>
<name>A0A1U7LIP3_NEOID</name>
<dbReference type="PRINTS" id="PR00385">
    <property type="entry name" value="P450"/>
</dbReference>
<keyword evidence="6" id="KW-0560">Oxidoreductase</keyword>
<dbReference type="InterPro" id="IPR002401">
    <property type="entry name" value="Cyt_P450_E_grp-I"/>
</dbReference>
<evidence type="ECO:0000256" key="1">
    <source>
        <dbReference type="ARBA" id="ARBA00001971"/>
    </source>
</evidence>